<dbReference type="EMBL" id="BHWB01000019">
    <property type="protein sequence ID" value="GCB37064.1"/>
    <property type="molecule type" value="Genomic_DNA"/>
</dbReference>
<evidence type="ECO:0000313" key="1">
    <source>
        <dbReference type="EMBL" id="GCB37064.1"/>
    </source>
</evidence>
<proteinExistence type="predicted"/>
<dbReference type="Proteomes" id="UP000288079">
    <property type="component" value="Unassembled WGS sequence"/>
</dbReference>
<keyword evidence="2" id="KW-1185">Reference proteome</keyword>
<dbReference type="OrthoDB" id="1038934at2"/>
<accession>A0A401M057</accession>
<comment type="caution">
    <text evidence="1">The sequence shown here is derived from an EMBL/GenBank/DDBJ whole genome shotgun (WGS) entry which is preliminary data.</text>
</comment>
<sequence length="54" mass="6515">MTKEDLNQMCQEYQQVLSMSETEVFAMYEESKADCIASFEAEIDFWENYFGYKY</sequence>
<protein>
    <recommendedName>
        <fullName evidence="3">1-aminocyclopropane-1-carboxylate synthase</fullName>
    </recommendedName>
</protein>
<reference evidence="1 2" key="1">
    <citation type="submission" date="2018-10" db="EMBL/GenBank/DDBJ databases">
        <title>Draft Genome Sequence of Bacteroides sp. KCTC 15687.</title>
        <authorList>
            <person name="Yu S.Y."/>
            <person name="Kim J.S."/>
            <person name="Oh B.S."/>
            <person name="Park S.H."/>
            <person name="Kang S.W."/>
            <person name="Park J.E."/>
            <person name="Choi S.H."/>
            <person name="Han K.I."/>
            <person name="Lee K.C."/>
            <person name="Eom M.K."/>
            <person name="Suh M.K."/>
            <person name="Lee D.H."/>
            <person name="Yoon H."/>
            <person name="Kim B."/>
            <person name="Yang S.J."/>
            <person name="Lee J.S."/>
            <person name="Lee J.H."/>
        </authorList>
    </citation>
    <scope>NUCLEOTIDE SEQUENCE [LARGE SCALE GENOMIC DNA]</scope>
    <source>
        <strain evidence="1 2">KCTC 15687</strain>
    </source>
</reference>
<organism evidence="1 2">
    <name type="scientific">Bacteroides faecalis</name>
    <dbReference type="NCBI Taxonomy" id="2447885"/>
    <lineage>
        <taxon>Bacteria</taxon>
        <taxon>Pseudomonadati</taxon>
        <taxon>Bacteroidota</taxon>
        <taxon>Bacteroidia</taxon>
        <taxon>Bacteroidales</taxon>
        <taxon>Bacteroidaceae</taxon>
        <taxon>Bacteroides</taxon>
    </lineage>
</organism>
<name>A0A401M057_9BACE</name>
<dbReference type="AlphaFoldDB" id="A0A401M057"/>
<evidence type="ECO:0008006" key="3">
    <source>
        <dbReference type="Google" id="ProtNLM"/>
    </source>
</evidence>
<gene>
    <name evidence="1" type="ORF">KGMB02408_40090</name>
</gene>
<evidence type="ECO:0000313" key="2">
    <source>
        <dbReference type="Proteomes" id="UP000288079"/>
    </source>
</evidence>
<dbReference type="RefSeq" id="WP_125042523.1">
    <property type="nucleotide sequence ID" value="NZ_BHWB01000019.1"/>
</dbReference>